<evidence type="ECO:0000256" key="3">
    <source>
        <dbReference type="ARBA" id="ARBA00012438"/>
    </source>
</evidence>
<dbReference type="InterPro" id="IPR050398">
    <property type="entry name" value="HssS/ArlS-like"/>
</dbReference>
<keyword evidence="8" id="KW-0547">Nucleotide-binding</keyword>
<evidence type="ECO:0000313" key="18">
    <source>
        <dbReference type="EMBL" id="GGG67052.1"/>
    </source>
</evidence>
<dbReference type="Gene3D" id="6.10.340.10">
    <property type="match status" value="1"/>
</dbReference>
<keyword evidence="4" id="KW-1003">Cell membrane</keyword>
<feature type="coiled-coil region" evidence="14">
    <location>
        <begin position="234"/>
        <end position="261"/>
    </location>
</feature>
<dbReference type="InterPro" id="IPR005467">
    <property type="entry name" value="His_kinase_dom"/>
</dbReference>
<dbReference type="SMART" id="SM00388">
    <property type="entry name" value="HisKA"/>
    <property type="match status" value="1"/>
</dbReference>
<dbReference type="GO" id="GO:0005524">
    <property type="term" value="F:ATP binding"/>
    <property type="evidence" value="ECO:0007669"/>
    <property type="project" value="UniProtKB-KW"/>
</dbReference>
<dbReference type="CDD" id="cd00082">
    <property type="entry name" value="HisKA"/>
    <property type="match status" value="1"/>
</dbReference>
<proteinExistence type="predicted"/>
<dbReference type="SUPFAM" id="SSF47384">
    <property type="entry name" value="Homodimeric domain of signal transducing histidine kinase"/>
    <property type="match status" value="1"/>
</dbReference>
<evidence type="ECO:0000256" key="6">
    <source>
        <dbReference type="ARBA" id="ARBA00022679"/>
    </source>
</evidence>
<evidence type="ECO:0000256" key="2">
    <source>
        <dbReference type="ARBA" id="ARBA00004651"/>
    </source>
</evidence>
<dbReference type="GO" id="GO:0005886">
    <property type="term" value="C:plasma membrane"/>
    <property type="evidence" value="ECO:0007669"/>
    <property type="project" value="UniProtKB-SubCell"/>
</dbReference>
<dbReference type="InterPro" id="IPR004358">
    <property type="entry name" value="Sig_transdc_His_kin-like_C"/>
</dbReference>
<evidence type="ECO:0000256" key="15">
    <source>
        <dbReference type="SAM" id="Phobius"/>
    </source>
</evidence>
<evidence type="ECO:0000259" key="17">
    <source>
        <dbReference type="PROSITE" id="PS50885"/>
    </source>
</evidence>
<dbReference type="CDD" id="cd00075">
    <property type="entry name" value="HATPase"/>
    <property type="match status" value="1"/>
</dbReference>
<evidence type="ECO:0000313" key="19">
    <source>
        <dbReference type="Proteomes" id="UP000600247"/>
    </source>
</evidence>
<comment type="subcellular location">
    <subcellularLocation>
        <location evidence="2">Cell membrane</location>
        <topology evidence="2">Multi-pass membrane protein</topology>
    </subcellularLocation>
</comment>
<keyword evidence="14" id="KW-0175">Coiled coil</keyword>
<comment type="catalytic activity">
    <reaction evidence="1">
        <text>ATP + protein L-histidine = ADP + protein N-phospho-L-histidine.</text>
        <dbReference type="EC" id="2.7.13.3"/>
    </reaction>
</comment>
<evidence type="ECO:0000256" key="10">
    <source>
        <dbReference type="ARBA" id="ARBA00022840"/>
    </source>
</evidence>
<evidence type="ECO:0000256" key="12">
    <source>
        <dbReference type="ARBA" id="ARBA00023012"/>
    </source>
</evidence>
<evidence type="ECO:0000256" key="1">
    <source>
        <dbReference type="ARBA" id="ARBA00000085"/>
    </source>
</evidence>
<organism evidence="18 19">
    <name type="scientific">Paenibacillus radicis</name>
    <name type="common">ex Gao et al. 2016</name>
    <dbReference type="NCBI Taxonomy" id="1737354"/>
    <lineage>
        <taxon>Bacteria</taxon>
        <taxon>Bacillati</taxon>
        <taxon>Bacillota</taxon>
        <taxon>Bacilli</taxon>
        <taxon>Bacillales</taxon>
        <taxon>Paenibacillaceae</taxon>
        <taxon>Paenibacillus</taxon>
    </lineage>
</organism>
<dbReference type="SUPFAM" id="SSF158472">
    <property type="entry name" value="HAMP domain-like"/>
    <property type="match status" value="1"/>
</dbReference>
<dbReference type="RefSeq" id="WP_229692092.1">
    <property type="nucleotide sequence ID" value="NZ_BMHY01000003.1"/>
</dbReference>
<evidence type="ECO:0000259" key="16">
    <source>
        <dbReference type="PROSITE" id="PS50109"/>
    </source>
</evidence>
<keyword evidence="9 18" id="KW-0418">Kinase</keyword>
<dbReference type="CDD" id="cd06225">
    <property type="entry name" value="HAMP"/>
    <property type="match status" value="1"/>
</dbReference>
<evidence type="ECO:0000256" key="8">
    <source>
        <dbReference type="ARBA" id="ARBA00022741"/>
    </source>
</evidence>
<dbReference type="EC" id="2.7.13.3" evidence="3"/>
<reference evidence="18 19" key="1">
    <citation type="journal article" date="2014" name="Int. J. Syst. Evol. Microbiol.">
        <title>Complete genome sequence of Corynebacterium casei LMG S-19264T (=DSM 44701T), isolated from a smear-ripened cheese.</title>
        <authorList>
            <consortium name="US DOE Joint Genome Institute (JGI-PGF)"/>
            <person name="Walter F."/>
            <person name="Albersmeier A."/>
            <person name="Kalinowski J."/>
            <person name="Ruckert C."/>
        </authorList>
    </citation>
    <scope>NUCLEOTIDE SEQUENCE [LARGE SCALE GENOMIC DNA]</scope>
    <source>
        <strain evidence="18 19">CGMCC 1.15286</strain>
    </source>
</reference>
<evidence type="ECO:0000256" key="14">
    <source>
        <dbReference type="SAM" id="Coils"/>
    </source>
</evidence>
<keyword evidence="12" id="KW-0902">Two-component regulatory system</keyword>
<dbReference type="Gene3D" id="1.10.287.130">
    <property type="match status" value="1"/>
</dbReference>
<keyword evidence="11 15" id="KW-1133">Transmembrane helix</keyword>
<protein>
    <recommendedName>
        <fullName evidence="3">histidine kinase</fullName>
        <ecNumber evidence="3">2.7.13.3</ecNumber>
    </recommendedName>
</protein>
<feature type="domain" description="HAMP" evidence="17">
    <location>
        <begin position="197"/>
        <end position="249"/>
    </location>
</feature>
<dbReference type="Pfam" id="PF00672">
    <property type="entry name" value="HAMP"/>
    <property type="match status" value="1"/>
</dbReference>
<keyword evidence="13 15" id="KW-0472">Membrane</keyword>
<dbReference type="PROSITE" id="PS50109">
    <property type="entry name" value="HIS_KIN"/>
    <property type="match status" value="1"/>
</dbReference>
<dbReference type="PROSITE" id="PS50885">
    <property type="entry name" value="HAMP"/>
    <property type="match status" value="1"/>
</dbReference>
<keyword evidence="5" id="KW-0597">Phosphoprotein</keyword>
<evidence type="ECO:0000256" key="9">
    <source>
        <dbReference type="ARBA" id="ARBA00022777"/>
    </source>
</evidence>
<sequence length="491" mass="55160">MMRFQLRSIRSKFIVGFFLIFLVSFLLLNQTVTSIIQTSNQKIITDDLLGLKKTSNNYVRQAFMINHFTNNEVYFGQIAEEMIGDLLYATSSEVSAYSIDGSLLYASDPAVFAGPSDNDLKQAIRGSTAYTISYDSGTAAVLYSYPVIIDGVKVGILRYSKTFGSLYEQSGKILNAIFYIALAIFGAAFLFSYLLSRHISIPLTKLANVSNEVTKGNLDVRLTMRRNDEIGRLASNFNDMIEQLRSQIGKIERDRDRLEKLHLQSKHFYDNVTHELKTPLTSILGYAELIRENGESDPEFFRKGMKHIVGESQRLHEMVVSLLEASKEQDSWDDKGRIEIGPLLKDVCESMAFKAQRYKKTIDFHAEGGLYVAAQPDKLRQLFINLVDNAIKYGRAHSEISVQASAIHESVLIVFANQSDTIPPEQLAKIFEPFYLGENRVKEQGSVGLGLNIAKSIVDDIGGSIGMRSENGETSVTVELPFTKAERWHEH</sequence>
<dbReference type="Gene3D" id="3.30.565.10">
    <property type="entry name" value="Histidine kinase-like ATPase, C-terminal domain"/>
    <property type="match status" value="1"/>
</dbReference>
<evidence type="ECO:0000256" key="7">
    <source>
        <dbReference type="ARBA" id="ARBA00022692"/>
    </source>
</evidence>
<dbReference type="AlphaFoldDB" id="A0A917H469"/>
<keyword evidence="19" id="KW-1185">Reference proteome</keyword>
<dbReference type="EMBL" id="BMHY01000003">
    <property type="protein sequence ID" value="GGG67052.1"/>
    <property type="molecule type" value="Genomic_DNA"/>
</dbReference>
<dbReference type="PANTHER" id="PTHR45528:SF1">
    <property type="entry name" value="SENSOR HISTIDINE KINASE CPXA"/>
    <property type="match status" value="1"/>
</dbReference>
<keyword evidence="7 15" id="KW-0812">Transmembrane</keyword>
<keyword evidence="6" id="KW-0808">Transferase</keyword>
<dbReference type="InterPro" id="IPR003661">
    <property type="entry name" value="HisK_dim/P_dom"/>
</dbReference>
<evidence type="ECO:0000256" key="4">
    <source>
        <dbReference type="ARBA" id="ARBA00022475"/>
    </source>
</evidence>
<dbReference type="InterPro" id="IPR036890">
    <property type="entry name" value="HATPase_C_sf"/>
</dbReference>
<dbReference type="Proteomes" id="UP000600247">
    <property type="component" value="Unassembled WGS sequence"/>
</dbReference>
<dbReference type="SMART" id="SM00387">
    <property type="entry name" value="HATPase_c"/>
    <property type="match status" value="1"/>
</dbReference>
<comment type="caution">
    <text evidence="18">The sequence shown here is derived from an EMBL/GenBank/DDBJ whole genome shotgun (WGS) entry which is preliminary data.</text>
</comment>
<feature type="transmembrane region" description="Helical" evidence="15">
    <location>
        <begin position="176"/>
        <end position="195"/>
    </location>
</feature>
<gene>
    <name evidence="18" type="ORF">GCM10010918_22020</name>
</gene>
<dbReference type="InterPro" id="IPR003660">
    <property type="entry name" value="HAMP_dom"/>
</dbReference>
<keyword evidence="10" id="KW-0067">ATP-binding</keyword>
<accession>A0A917H469</accession>
<dbReference type="InterPro" id="IPR036097">
    <property type="entry name" value="HisK_dim/P_sf"/>
</dbReference>
<dbReference type="InterPro" id="IPR003594">
    <property type="entry name" value="HATPase_dom"/>
</dbReference>
<dbReference type="Pfam" id="PF02518">
    <property type="entry name" value="HATPase_c"/>
    <property type="match status" value="1"/>
</dbReference>
<dbReference type="PRINTS" id="PR00344">
    <property type="entry name" value="BCTRLSENSOR"/>
</dbReference>
<evidence type="ECO:0000256" key="5">
    <source>
        <dbReference type="ARBA" id="ARBA00022553"/>
    </source>
</evidence>
<dbReference type="GO" id="GO:0000155">
    <property type="term" value="F:phosphorelay sensor kinase activity"/>
    <property type="evidence" value="ECO:0007669"/>
    <property type="project" value="InterPro"/>
</dbReference>
<dbReference type="SMART" id="SM00304">
    <property type="entry name" value="HAMP"/>
    <property type="match status" value="1"/>
</dbReference>
<dbReference type="PANTHER" id="PTHR45528">
    <property type="entry name" value="SENSOR HISTIDINE KINASE CPXA"/>
    <property type="match status" value="1"/>
</dbReference>
<dbReference type="Pfam" id="PF00512">
    <property type="entry name" value="HisKA"/>
    <property type="match status" value="1"/>
</dbReference>
<name>A0A917H469_9BACL</name>
<evidence type="ECO:0000256" key="13">
    <source>
        <dbReference type="ARBA" id="ARBA00023136"/>
    </source>
</evidence>
<dbReference type="SUPFAM" id="SSF55874">
    <property type="entry name" value="ATPase domain of HSP90 chaperone/DNA topoisomerase II/histidine kinase"/>
    <property type="match status" value="1"/>
</dbReference>
<evidence type="ECO:0000256" key="11">
    <source>
        <dbReference type="ARBA" id="ARBA00022989"/>
    </source>
</evidence>
<feature type="domain" description="Histidine kinase" evidence="16">
    <location>
        <begin position="271"/>
        <end position="484"/>
    </location>
</feature>